<feature type="compositionally biased region" description="Low complexity" evidence="1">
    <location>
        <begin position="348"/>
        <end position="361"/>
    </location>
</feature>
<feature type="compositionally biased region" description="Polar residues" evidence="1">
    <location>
        <begin position="181"/>
        <end position="196"/>
    </location>
</feature>
<keyword evidence="3" id="KW-1185">Reference proteome</keyword>
<feature type="compositionally biased region" description="Polar residues" evidence="1">
    <location>
        <begin position="45"/>
        <end position="54"/>
    </location>
</feature>
<feature type="region of interest" description="Disordered" evidence="1">
    <location>
        <begin position="348"/>
        <end position="390"/>
    </location>
</feature>
<proteinExistence type="predicted"/>
<protein>
    <submittedName>
        <fullName evidence="2">Uncharacterized protein</fullName>
    </submittedName>
</protein>
<evidence type="ECO:0000313" key="2">
    <source>
        <dbReference type="EMBL" id="RKP03523.1"/>
    </source>
</evidence>
<gene>
    <name evidence="2" type="ORF">CXG81DRAFT_16905</name>
</gene>
<feature type="compositionally biased region" description="Low complexity" evidence="1">
    <location>
        <begin position="29"/>
        <end position="40"/>
    </location>
</feature>
<feature type="compositionally biased region" description="Low complexity" evidence="1">
    <location>
        <begin position="310"/>
        <end position="332"/>
    </location>
</feature>
<feature type="region of interest" description="Disordered" evidence="1">
    <location>
        <begin position="301"/>
        <end position="332"/>
    </location>
</feature>
<name>A0A4P9XDI2_9FUNG</name>
<feature type="region of interest" description="Disordered" evidence="1">
    <location>
        <begin position="16"/>
        <end position="128"/>
    </location>
</feature>
<dbReference type="Proteomes" id="UP000274922">
    <property type="component" value="Unassembled WGS sequence"/>
</dbReference>
<feature type="compositionally biased region" description="Low complexity" evidence="1">
    <location>
        <begin position="206"/>
        <end position="228"/>
    </location>
</feature>
<evidence type="ECO:0000313" key="3">
    <source>
        <dbReference type="Proteomes" id="UP000274922"/>
    </source>
</evidence>
<feature type="compositionally biased region" description="Low complexity" evidence="1">
    <location>
        <begin position="111"/>
        <end position="128"/>
    </location>
</feature>
<sequence length="390" mass="41209">MDSFNRFRDFAASKPAGRMSDYGISYHDPSFPSSTTPIPSRLSLGASTASNGDLRSSMAYHHRHSDHGSRAPPQGTESISGLHSSRHVDGDASAPYTPGHHHHPSRYHMGASTAPPGPSSSVAAAHRASAYAPHAAPAAYTPHAAPAAEDHLGAYSPDLMTMMTPHPRSAAGIDAAEASRHTTTPQTNFRASQTAATPYHARVPRRSSFGAGAGAAPPASSSAAGEPFSRTVHLSVWDDLLGLMREQQMAASDLVRLNTLERRRTDLLRARMRACARQAAREVQAVEVFAVGQIRAAQAAHRGRWHEDPGVVAGTATAGSGSGSGSASASLSSRPFASSLQEEWRNSLPAAPARRLSARLPSTEERPFRSSFSSISRPSSSASRHELGLL</sequence>
<feature type="region of interest" description="Disordered" evidence="1">
    <location>
        <begin position="178"/>
        <end position="228"/>
    </location>
</feature>
<dbReference type="EMBL" id="ML014121">
    <property type="protein sequence ID" value="RKP03523.1"/>
    <property type="molecule type" value="Genomic_DNA"/>
</dbReference>
<reference evidence="3" key="1">
    <citation type="journal article" date="2018" name="Nat. Microbiol.">
        <title>Leveraging single-cell genomics to expand the fungal tree of life.</title>
        <authorList>
            <person name="Ahrendt S.R."/>
            <person name="Quandt C.A."/>
            <person name="Ciobanu D."/>
            <person name="Clum A."/>
            <person name="Salamov A."/>
            <person name="Andreopoulos B."/>
            <person name="Cheng J.F."/>
            <person name="Woyke T."/>
            <person name="Pelin A."/>
            <person name="Henrissat B."/>
            <person name="Reynolds N.K."/>
            <person name="Benny G.L."/>
            <person name="Smith M.E."/>
            <person name="James T.Y."/>
            <person name="Grigoriev I.V."/>
        </authorList>
    </citation>
    <scope>NUCLEOTIDE SEQUENCE [LARGE SCALE GENOMIC DNA]</scope>
    <source>
        <strain evidence="3">ATCC 52028</strain>
    </source>
</reference>
<dbReference type="AlphaFoldDB" id="A0A4P9XDI2"/>
<evidence type="ECO:0000256" key="1">
    <source>
        <dbReference type="SAM" id="MobiDB-lite"/>
    </source>
</evidence>
<accession>A0A4P9XDI2</accession>
<organism evidence="2 3">
    <name type="scientific">Caulochytrium protostelioides</name>
    <dbReference type="NCBI Taxonomy" id="1555241"/>
    <lineage>
        <taxon>Eukaryota</taxon>
        <taxon>Fungi</taxon>
        <taxon>Fungi incertae sedis</taxon>
        <taxon>Chytridiomycota</taxon>
        <taxon>Chytridiomycota incertae sedis</taxon>
        <taxon>Chytridiomycetes</taxon>
        <taxon>Caulochytriales</taxon>
        <taxon>Caulochytriaceae</taxon>
        <taxon>Caulochytrium</taxon>
    </lineage>
</organism>
<feature type="compositionally biased region" description="Low complexity" evidence="1">
    <location>
        <begin position="369"/>
        <end position="382"/>
    </location>
</feature>